<evidence type="ECO:0000313" key="1">
    <source>
        <dbReference type="EMBL" id="EJK61948.1"/>
    </source>
</evidence>
<dbReference type="AlphaFoldDB" id="K0S730"/>
<proteinExistence type="predicted"/>
<feature type="non-terminal residue" evidence="1">
    <location>
        <position position="1"/>
    </location>
</feature>
<dbReference type="EMBL" id="AGNL01019289">
    <property type="protein sequence ID" value="EJK61948.1"/>
    <property type="molecule type" value="Genomic_DNA"/>
</dbReference>
<name>K0S730_THAOC</name>
<accession>K0S730</accession>
<sequence>RDAEAAALTAPLSFPSRPAAVNSSMLSESFVGETLGPQVVGHQPAASERTGPVQAASVCMSSASASRLRVLKVFPKRGLEIVRNVPRSLASSLS</sequence>
<comment type="caution">
    <text evidence="1">The sequence shown here is derived from an EMBL/GenBank/DDBJ whole genome shotgun (WGS) entry which is preliminary data.</text>
</comment>
<reference evidence="1 2" key="1">
    <citation type="journal article" date="2012" name="Genome Biol.">
        <title>Genome and low-iron response of an oceanic diatom adapted to chronic iron limitation.</title>
        <authorList>
            <person name="Lommer M."/>
            <person name="Specht M."/>
            <person name="Roy A.S."/>
            <person name="Kraemer L."/>
            <person name="Andreson R."/>
            <person name="Gutowska M.A."/>
            <person name="Wolf J."/>
            <person name="Bergner S.V."/>
            <person name="Schilhabel M.B."/>
            <person name="Klostermeier U.C."/>
            <person name="Beiko R.G."/>
            <person name="Rosenstiel P."/>
            <person name="Hippler M."/>
            <person name="Laroche J."/>
        </authorList>
    </citation>
    <scope>NUCLEOTIDE SEQUENCE [LARGE SCALE GENOMIC DNA]</scope>
    <source>
        <strain evidence="1 2">CCMP1005</strain>
    </source>
</reference>
<organism evidence="1 2">
    <name type="scientific">Thalassiosira oceanica</name>
    <name type="common">Marine diatom</name>
    <dbReference type="NCBI Taxonomy" id="159749"/>
    <lineage>
        <taxon>Eukaryota</taxon>
        <taxon>Sar</taxon>
        <taxon>Stramenopiles</taxon>
        <taxon>Ochrophyta</taxon>
        <taxon>Bacillariophyta</taxon>
        <taxon>Coscinodiscophyceae</taxon>
        <taxon>Thalassiosirophycidae</taxon>
        <taxon>Thalassiosirales</taxon>
        <taxon>Thalassiosiraceae</taxon>
        <taxon>Thalassiosira</taxon>
    </lineage>
</organism>
<dbReference type="Proteomes" id="UP000266841">
    <property type="component" value="Unassembled WGS sequence"/>
</dbReference>
<keyword evidence="2" id="KW-1185">Reference proteome</keyword>
<evidence type="ECO:0000313" key="2">
    <source>
        <dbReference type="Proteomes" id="UP000266841"/>
    </source>
</evidence>
<gene>
    <name evidence="1" type="ORF">THAOC_17473</name>
</gene>
<protein>
    <submittedName>
        <fullName evidence="1">Uncharacterized protein</fullName>
    </submittedName>
</protein>